<gene>
    <name evidence="2" type="ORF">NX720_03815</name>
</gene>
<sequence length="192" mass="21147">MSVSYRNAAGGHQVVPIPVGTNAIYMERSDRNTQRWLREVIEGSIYNESRVVFPGFLHASVRVLLQVTQSQQNNSYFTITMRVYGNNAINNIRMEVSKSESESESGAEAGAGVESGRVTYQIEQLTFESLNMEFTLNRSAGSGHVHTEQPTPSAPLWEPDPLPDTSLIYNPAVPPPVYTPYPDGNSGFPPGK</sequence>
<dbReference type="RefSeq" id="WP_262599511.1">
    <property type="nucleotide sequence ID" value="NZ_CP103300.1"/>
</dbReference>
<dbReference type="EMBL" id="CP103300">
    <property type="protein sequence ID" value="UYM17065.1"/>
    <property type="molecule type" value="Genomic_DNA"/>
</dbReference>
<proteinExistence type="predicted"/>
<evidence type="ECO:0000256" key="1">
    <source>
        <dbReference type="SAM" id="MobiDB-lite"/>
    </source>
</evidence>
<protein>
    <submittedName>
        <fullName evidence="2">Uncharacterized protein</fullName>
    </submittedName>
</protein>
<accession>A0ABY6GWB7</accession>
<evidence type="ECO:0000313" key="3">
    <source>
        <dbReference type="Proteomes" id="UP001163255"/>
    </source>
</evidence>
<keyword evidence="3" id="KW-1185">Reference proteome</keyword>
<name>A0ABY6GWB7_9GAMM</name>
<feature type="region of interest" description="Disordered" evidence="1">
    <location>
        <begin position="141"/>
        <end position="192"/>
    </location>
</feature>
<evidence type="ECO:0000313" key="2">
    <source>
        <dbReference type="EMBL" id="UYM17065.1"/>
    </source>
</evidence>
<organism evidence="2 3">
    <name type="scientific">Endozoicomonas euniceicola</name>
    <dbReference type="NCBI Taxonomy" id="1234143"/>
    <lineage>
        <taxon>Bacteria</taxon>
        <taxon>Pseudomonadati</taxon>
        <taxon>Pseudomonadota</taxon>
        <taxon>Gammaproteobacteria</taxon>
        <taxon>Oceanospirillales</taxon>
        <taxon>Endozoicomonadaceae</taxon>
        <taxon>Endozoicomonas</taxon>
    </lineage>
</organism>
<dbReference type="Proteomes" id="UP001163255">
    <property type="component" value="Chromosome"/>
</dbReference>
<reference evidence="2" key="1">
    <citation type="submission" date="2022-10" db="EMBL/GenBank/DDBJ databases">
        <title>Completed Genome Sequence of two octocoral isolated bacterium, Endozoicomonas euniceicola EF212T and Endozoicomonas gorgoniicola PS125T.</title>
        <authorList>
            <person name="Chiou Y.-J."/>
            <person name="Chen Y.-H."/>
        </authorList>
    </citation>
    <scope>NUCLEOTIDE SEQUENCE</scope>
    <source>
        <strain evidence="2">EF212</strain>
    </source>
</reference>